<evidence type="ECO:0000256" key="1">
    <source>
        <dbReference type="SAM" id="Phobius"/>
    </source>
</evidence>
<evidence type="ECO:0000313" key="2">
    <source>
        <dbReference type="EMBL" id="KAK4457336.1"/>
    </source>
</evidence>
<sequence>MVMKNSHKGGIAMAAAGFAGLLASQRRERFPFALVLVAVGIALEFLPLGSLGLLSASASVPGGEGIERGIPGIEGSKMGSLVGFVMPELGSTKAMSMAVAQVPLTVLNSVVAVAALAEDLGLGEIKITELGLSVASMNLLGGWFGAMPVCHGSGGLAGQYRFGARSGASVIVLGLVKMALGIVFGNGLLEFLKGFPMPLLGVMVFAAGLELAWAGRITVKDGGDKEGWMVMMMTAAGMLAFKNDAIGFLAGMVCWWSYRISDWFEGRNSRVEDAERRGLL</sequence>
<keyword evidence="1" id="KW-0812">Transmembrane</keyword>
<dbReference type="GO" id="GO:0015098">
    <property type="term" value="F:molybdate ion transmembrane transporter activity"/>
    <property type="evidence" value="ECO:0007669"/>
    <property type="project" value="InterPro"/>
</dbReference>
<name>A0AAV9HBT2_9PEZI</name>
<keyword evidence="1" id="KW-1133">Transmembrane helix</keyword>
<dbReference type="EMBL" id="MU865121">
    <property type="protein sequence ID" value="KAK4457336.1"/>
    <property type="molecule type" value="Genomic_DNA"/>
</dbReference>
<dbReference type="AlphaFoldDB" id="A0AAV9HBT2"/>
<feature type="transmembrane region" description="Helical" evidence="1">
    <location>
        <begin position="195"/>
        <end position="214"/>
    </location>
</feature>
<feature type="non-terminal residue" evidence="2">
    <location>
        <position position="280"/>
    </location>
</feature>
<feature type="transmembrane region" description="Helical" evidence="1">
    <location>
        <begin position="170"/>
        <end position="189"/>
    </location>
</feature>
<dbReference type="PANTHER" id="PTHR31970">
    <property type="match status" value="1"/>
</dbReference>
<evidence type="ECO:0008006" key="4">
    <source>
        <dbReference type="Google" id="ProtNLM"/>
    </source>
</evidence>
<keyword evidence="3" id="KW-1185">Reference proteome</keyword>
<dbReference type="Pfam" id="PF16983">
    <property type="entry name" value="MFS_MOT1"/>
    <property type="match status" value="1"/>
</dbReference>
<evidence type="ECO:0000313" key="3">
    <source>
        <dbReference type="Proteomes" id="UP001321749"/>
    </source>
</evidence>
<comment type="caution">
    <text evidence="2">The sequence shown here is derived from an EMBL/GenBank/DDBJ whole genome shotgun (WGS) entry which is preliminary data.</text>
</comment>
<keyword evidence="1" id="KW-0472">Membrane</keyword>
<organism evidence="2 3">
    <name type="scientific">Cladorrhinum samala</name>
    <dbReference type="NCBI Taxonomy" id="585594"/>
    <lineage>
        <taxon>Eukaryota</taxon>
        <taxon>Fungi</taxon>
        <taxon>Dikarya</taxon>
        <taxon>Ascomycota</taxon>
        <taxon>Pezizomycotina</taxon>
        <taxon>Sordariomycetes</taxon>
        <taxon>Sordariomycetidae</taxon>
        <taxon>Sordariales</taxon>
        <taxon>Podosporaceae</taxon>
        <taxon>Cladorrhinum</taxon>
    </lineage>
</organism>
<accession>A0AAV9HBT2</accession>
<dbReference type="Proteomes" id="UP001321749">
    <property type="component" value="Unassembled WGS sequence"/>
</dbReference>
<dbReference type="InterPro" id="IPR031563">
    <property type="entry name" value="MOT1/MOT2"/>
</dbReference>
<protein>
    <recommendedName>
        <fullName evidence="4">Sulfate transporter</fullName>
    </recommendedName>
</protein>
<feature type="transmembrane region" description="Helical" evidence="1">
    <location>
        <begin position="33"/>
        <end position="54"/>
    </location>
</feature>
<reference evidence="2" key="2">
    <citation type="submission" date="2023-06" db="EMBL/GenBank/DDBJ databases">
        <authorList>
            <consortium name="Lawrence Berkeley National Laboratory"/>
            <person name="Mondo S.J."/>
            <person name="Hensen N."/>
            <person name="Bonometti L."/>
            <person name="Westerberg I."/>
            <person name="Brannstrom I.O."/>
            <person name="Guillou S."/>
            <person name="Cros-Aarteil S."/>
            <person name="Calhoun S."/>
            <person name="Haridas S."/>
            <person name="Kuo A."/>
            <person name="Pangilinan J."/>
            <person name="Riley R."/>
            <person name="Labutti K."/>
            <person name="Andreopoulos B."/>
            <person name="Lipzen A."/>
            <person name="Chen C."/>
            <person name="Yanf M."/>
            <person name="Daum C."/>
            <person name="Ng V."/>
            <person name="Clum A."/>
            <person name="Steindorff A."/>
            <person name="Ohm R."/>
            <person name="Martin F."/>
            <person name="Silar P."/>
            <person name="Natvig D."/>
            <person name="Lalanne C."/>
            <person name="Gautier V."/>
            <person name="Ament-Velasquez S.L."/>
            <person name="Kruys A."/>
            <person name="Hutchinson M.I."/>
            <person name="Powell A.J."/>
            <person name="Barry K."/>
            <person name="Miller A.N."/>
            <person name="Grigoriev I.V."/>
            <person name="Debuchy R."/>
            <person name="Gladieux P."/>
            <person name="Thoren M.H."/>
            <person name="Johannesson H."/>
        </authorList>
    </citation>
    <scope>NUCLEOTIDE SEQUENCE</scope>
    <source>
        <strain evidence="2">PSN324</strain>
    </source>
</reference>
<dbReference type="PANTHER" id="PTHR31970:SF9">
    <property type="entry name" value="MOLYBDATE TRANSPORTER 2"/>
    <property type="match status" value="1"/>
</dbReference>
<feature type="transmembrane region" description="Helical" evidence="1">
    <location>
        <begin position="94"/>
        <end position="117"/>
    </location>
</feature>
<feature type="transmembrane region" description="Helical" evidence="1">
    <location>
        <begin position="235"/>
        <end position="258"/>
    </location>
</feature>
<proteinExistence type="predicted"/>
<reference evidence="2" key="1">
    <citation type="journal article" date="2023" name="Mol. Phylogenet. Evol.">
        <title>Genome-scale phylogeny and comparative genomics of the fungal order Sordariales.</title>
        <authorList>
            <person name="Hensen N."/>
            <person name="Bonometti L."/>
            <person name="Westerberg I."/>
            <person name="Brannstrom I.O."/>
            <person name="Guillou S."/>
            <person name="Cros-Aarteil S."/>
            <person name="Calhoun S."/>
            <person name="Haridas S."/>
            <person name="Kuo A."/>
            <person name="Mondo S."/>
            <person name="Pangilinan J."/>
            <person name="Riley R."/>
            <person name="LaButti K."/>
            <person name="Andreopoulos B."/>
            <person name="Lipzen A."/>
            <person name="Chen C."/>
            <person name="Yan M."/>
            <person name="Daum C."/>
            <person name="Ng V."/>
            <person name="Clum A."/>
            <person name="Steindorff A."/>
            <person name="Ohm R.A."/>
            <person name="Martin F."/>
            <person name="Silar P."/>
            <person name="Natvig D.O."/>
            <person name="Lalanne C."/>
            <person name="Gautier V."/>
            <person name="Ament-Velasquez S.L."/>
            <person name="Kruys A."/>
            <person name="Hutchinson M.I."/>
            <person name="Powell A.J."/>
            <person name="Barry K."/>
            <person name="Miller A.N."/>
            <person name="Grigoriev I.V."/>
            <person name="Debuchy R."/>
            <person name="Gladieux P."/>
            <person name="Hiltunen Thoren M."/>
            <person name="Johannesson H."/>
        </authorList>
    </citation>
    <scope>NUCLEOTIDE SEQUENCE</scope>
    <source>
        <strain evidence="2">PSN324</strain>
    </source>
</reference>
<gene>
    <name evidence="2" type="ORF">QBC42DRAFT_279330</name>
</gene>